<organism evidence="1 2">
    <name type="scientific">Hydrogenophaga laconesensis</name>
    <dbReference type="NCBI Taxonomy" id="1805971"/>
    <lineage>
        <taxon>Bacteria</taxon>
        <taxon>Pseudomonadati</taxon>
        <taxon>Pseudomonadota</taxon>
        <taxon>Betaproteobacteria</taxon>
        <taxon>Burkholderiales</taxon>
        <taxon>Comamonadaceae</taxon>
        <taxon>Hydrogenophaga</taxon>
    </lineage>
</organism>
<proteinExistence type="predicted"/>
<evidence type="ECO:0008006" key="3">
    <source>
        <dbReference type="Google" id="ProtNLM"/>
    </source>
</evidence>
<dbReference type="RefSeq" id="WP_204731432.1">
    <property type="nucleotide sequence ID" value="NZ_JAVDWE010000001.1"/>
</dbReference>
<dbReference type="EMBL" id="JAVDWE010000001">
    <property type="protein sequence ID" value="MDR7092412.1"/>
    <property type="molecule type" value="Genomic_DNA"/>
</dbReference>
<accession>A0ABU1V4N2</accession>
<evidence type="ECO:0000313" key="1">
    <source>
        <dbReference type="EMBL" id="MDR7092412.1"/>
    </source>
</evidence>
<keyword evidence="2" id="KW-1185">Reference proteome</keyword>
<name>A0ABU1V4N2_9BURK</name>
<sequence length="65" mass="6904">MTDSDLDQTYSAVCEALSQVGEARAPLFLSMLCLSLMSRFERADQVLPLVANALAQSADGGPDGR</sequence>
<protein>
    <recommendedName>
        <fullName evidence="3">DUF2783 domain-containing protein</fullName>
    </recommendedName>
</protein>
<comment type="caution">
    <text evidence="1">The sequence shown here is derived from an EMBL/GenBank/DDBJ whole genome shotgun (WGS) entry which is preliminary data.</text>
</comment>
<gene>
    <name evidence="1" type="ORF">J2X09_000135</name>
</gene>
<reference evidence="1 2" key="1">
    <citation type="submission" date="2023-07" db="EMBL/GenBank/DDBJ databases">
        <title>Sorghum-associated microbial communities from plants grown in Nebraska, USA.</title>
        <authorList>
            <person name="Schachtman D."/>
        </authorList>
    </citation>
    <scope>NUCLEOTIDE SEQUENCE [LARGE SCALE GENOMIC DNA]</scope>
    <source>
        <strain evidence="1 2">BE240</strain>
    </source>
</reference>
<dbReference type="Proteomes" id="UP001265550">
    <property type="component" value="Unassembled WGS sequence"/>
</dbReference>
<evidence type="ECO:0000313" key="2">
    <source>
        <dbReference type="Proteomes" id="UP001265550"/>
    </source>
</evidence>